<proteinExistence type="predicted"/>
<name>A0A915IBA8_ROMCU</name>
<reference evidence="2" key="1">
    <citation type="submission" date="2022-11" db="UniProtKB">
        <authorList>
            <consortium name="WormBaseParasite"/>
        </authorList>
    </citation>
    <scope>IDENTIFICATION</scope>
</reference>
<evidence type="ECO:0000313" key="1">
    <source>
        <dbReference type="Proteomes" id="UP000887565"/>
    </source>
</evidence>
<organism evidence="1 2">
    <name type="scientific">Romanomermis culicivorax</name>
    <name type="common">Nematode worm</name>
    <dbReference type="NCBI Taxonomy" id="13658"/>
    <lineage>
        <taxon>Eukaryota</taxon>
        <taxon>Metazoa</taxon>
        <taxon>Ecdysozoa</taxon>
        <taxon>Nematoda</taxon>
        <taxon>Enoplea</taxon>
        <taxon>Dorylaimia</taxon>
        <taxon>Mermithida</taxon>
        <taxon>Mermithoidea</taxon>
        <taxon>Mermithidae</taxon>
        <taxon>Romanomermis</taxon>
    </lineage>
</organism>
<dbReference type="WBParaSite" id="nRc.2.0.1.t11177-RA">
    <property type="protein sequence ID" value="nRc.2.0.1.t11177-RA"/>
    <property type="gene ID" value="nRc.2.0.1.g11177"/>
</dbReference>
<evidence type="ECO:0000313" key="2">
    <source>
        <dbReference type="WBParaSite" id="nRc.2.0.1.t11177-RA"/>
    </source>
</evidence>
<dbReference type="AlphaFoldDB" id="A0A915IBA8"/>
<dbReference type="Proteomes" id="UP000887565">
    <property type="component" value="Unplaced"/>
</dbReference>
<accession>A0A915IBA8</accession>
<protein>
    <submittedName>
        <fullName evidence="2">Uncharacterized protein</fullName>
    </submittedName>
</protein>
<sequence length="22" mass="2677">MFTKNSTLPKLAKWSRRLWITV</sequence>
<keyword evidence="1" id="KW-1185">Reference proteome</keyword>